<gene>
    <name evidence="3" type="primary">PGBD2_0</name>
    <name evidence="3" type="ORF">Bhyg_12153</name>
</gene>
<dbReference type="InterPro" id="IPR052638">
    <property type="entry name" value="PiggyBac_TE-derived"/>
</dbReference>
<name>A0A9Q0MY38_9DIPT</name>
<feature type="non-terminal residue" evidence="3">
    <location>
        <position position="1"/>
    </location>
</feature>
<evidence type="ECO:0000259" key="2">
    <source>
        <dbReference type="Pfam" id="PF13843"/>
    </source>
</evidence>
<feature type="compositionally biased region" description="Basic and acidic residues" evidence="1">
    <location>
        <begin position="147"/>
        <end position="162"/>
    </location>
</feature>
<dbReference type="AlphaFoldDB" id="A0A9Q0MY38"/>
<dbReference type="InterPro" id="IPR029526">
    <property type="entry name" value="PGBD"/>
</dbReference>
<accession>A0A9Q0MY38</accession>
<dbReference type="PANTHER" id="PTHR47055">
    <property type="entry name" value="DDE_TNP_1_7 DOMAIN-CONTAINING PROTEIN"/>
    <property type="match status" value="1"/>
</dbReference>
<dbReference type="OrthoDB" id="7790830at2759"/>
<dbReference type="PANTHER" id="PTHR47055:SF3">
    <property type="entry name" value="PHORBOL-ESTER_DAG-TYPE DOMAIN-CONTAINING PROTEIN"/>
    <property type="match status" value="1"/>
</dbReference>
<feature type="non-terminal residue" evidence="3">
    <location>
        <position position="822"/>
    </location>
</feature>
<proteinExistence type="predicted"/>
<protein>
    <submittedName>
        <fullName evidence="3">PiggyBac transposable element-derived protein 2</fullName>
    </submittedName>
</protein>
<feature type="compositionally biased region" description="Polar residues" evidence="1">
    <location>
        <begin position="760"/>
        <end position="772"/>
    </location>
</feature>
<feature type="domain" description="PiggyBac transposable element-derived protein" evidence="2">
    <location>
        <begin position="236"/>
        <end position="335"/>
    </location>
</feature>
<keyword evidence="4" id="KW-1185">Reference proteome</keyword>
<evidence type="ECO:0000313" key="4">
    <source>
        <dbReference type="Proteomes" id="UP001151699"/>
    </source>
</evidence>
<dbReference type="GO" id="GO:0043565">
    <property type="term" value="F:sequence-specific DNA binding"/>
    <property type="evidence" value="ECO:0007669"/>
    <property type="project" value="TreeGrafter"/>
</dbReference>
<feature type="region of interest" description="Disordered" evidence="1">
    <location>
        <begin position="115"/>
        <end position="162"/>
    </location>
</feature>
<dbReference type="EMBL" id="WJQU01000003">
    <property type="protein sequence ID" value="KAJ6639409.1"/>
    <property type="molecule type" value="Genomic_DNA"/>
</dbReference>
<reference evidence="3" key="1">
    <citation type="submission" date="2022-07" db="EMBL/GenBank/DDBJ databases">
        <authorList>
            <person name="Trinca V."/>
            <person name="Uliana J.V.C."/>
            <person name="Torres T.T."/>
            <person name="Ward R.J."/>
            <person name="Monesi N."/>
        </authorList>
    </citation>
    <scope>NUCLEOTIDE SEQUENCE</scope>
    <source>
        <strain evidence="3">HSMRA1968</strain>
        <tissue evidence="3">Whole embryos</tissue>
    </source>
</reference>
<feature type="region of interest" description="Disordered" evidence="1">
    <location>
        <begin position="753"/>
        <end position="772"/>
    </location>
</feature>
<evidence type="ECO:0000313" key="3">
    <source>
        <dbReference type="EMBL" id="KAJ6639409.1"/>
    </source>
</evidence>
<dbReference type="Pfam" id="PF13843">
    <property type="entry name" value="DDE_Tnp_1_7"/>
    <property type="match status" value="2"/>
</dbReference>
<comment type="caution">
    <text evidence="3">The sequence shown here is derived from an EMBL/GenBank/DDBJ whole genome shotgun (WGS) entry which is preliminary data.</text>
</comment>
<sequence>RWNLRSALAYYDDQIDENHLTRIFIEPPDEDDQICEESDEELSATVSKSKCEVVLRSGKRLISQKFDKFDNISVSSKRFKKEKYNKIEKKVKDSPSMITKAVKSNKAAIKKCPRRKVVPQQNLKSESSKKINSVILEQDNPPTRSCNEPEKEKKNKAPKKESLTKNNDLVWIEDASRPMIGIFPSANYTDCIGKTAVEQFEKFFDEDLLTLIVRESSKYADYLGKPDPNVTIEELKEISQFLHFKDMSEPNASDKIWKLRPVTDHLKERFLSNFHPDQDLSYDESMIEYYGRHEMKQCLKAKPVSFGYKCWSLCTVSGYLVNFEIYQGKNPRAKPEYEERFGKCIAPLFSMIDDFDDDARCPLKEEKKETIKRGRGYMASKTIQGLDIHLTQWVDNSVVRVASTIFVMEPITPALRYSSVEKAKVEDPRPFVVSKYNKSMGGVDRMDQNMSLYRINIHGKKWWSCIFTWMIDVSIQNAWQLHRIGHPEMPPLDFRREIALYYCGHYGVPPKSTGNRKRKVEPEDYSSLRYDNLRHWPRQTSKRRRCALETSNGKRLTVHGSANGTVERLLLTKTEMANTTKKSCLKEIIGLTEDTPGAMVYSPRKYKGLGLINVSWEAVLQRINIMTCLSKSRNEHLEKTIDFKNEIRTALKKRNIHVGKASKRFLCIRTRINGYGLSTSTWTSAIKINGQIAAVRGVPGRSKDGHQCRYCTESYTFESLSHVLGECSRRELLRNKSNNLVRSAIAEELRKNQRTKKKNVLQQTDPPEESILSQSTKRVKSALYWIPPSVLKAESNKTWNYQKLILQEAVWRQEMELTNVNM</sequence>
<evidence type="ECO:0000256" key="1">
    <source>
        <dbReference type="SAM" id="MobiDB-lite"/>
    </source>
</evidence>
<organism evidence="3 4">
    <name type="scientific">Pseudolycoriella hygida</name>
    <dbReference type="NCBI Taxonomy" id="35572"/>
    <lineage>
        <taxon>Eukaryota</taxon>
        <taxon>Metazoa</taxon>
        <taxon>Ecdysozoa</taxon>
        <taxon>Arthropoda</taxon>
        <taxon>Hexapoda</taxon>
        <taxon>Insecta</taxon>
        <taxon>Pterygota</taxon>
        <taxon>Neoptera</taxon>
        <taxon>Endopterygota</taxon>
        <taxon>Diptera</taxon>
        <taxon>Nematocera</taxon>
        <taxon>Sciaroidea</taxon>
        <taxon>Sciaridae</taxon>
        <taxon>Pseudolycoriella</taxon>
    </lineage>
</organism>
<dbReference type="Proteomes" id="UP001151699">
    <property type="component" value="Chromosome X"/>
</dbReference>
<feature type="domain" description="PiggyBac transposable element-derived protein" evidence="2">
    <location>
        <begin position="369"/>
        <end position="479"/>
    </location>
</feature>